<gene>
    <name evidence="2" type="ORF">AQUCO_03200099v1</name>
</gene>
<feature type="transmembrane region" description="Helical" evidence="1">
    <location>
        <begin position="45"/>
        <end position="65"/>
    </location>
</feature>
<sequence length="433" mass="49459">MGDDEKQVLLNQKKEFSRSISHTKDELQSFRSCLRWMCVDQSNPWWASLSWLLFFLLAIIVPILSHFWLACADCDGKLHRPYDGVLQLSLTSIATVSFLCLSKFVRKYGLRRFLYLDKLCDESEKVRQGYTAQLHRSLKLLAFFVLPCFALEAAYKIWWYSSGASQIPFLGNVYLSDAIACILELSSWLYRTSIFFLVCVLFRLICYLQILRLQDFAQVFQEESDVGSVLKEHLRIRRHLRVISHRYRAFILSALIIITASQFASLFNTTRSHDVSIYRAGELALCSLTMMAGLFILLRSATKITHKAQSITCLAAKWHICATLDSFDGTDSETPLTQIVSNERLFSMNIGGESDDDDAGDEDDDINTTKIIIPAFAHTVSFQKRQALVTYFENNRAGITVFGFMLDRTYMHTIFGIELSLVLWLLGKTIGIS</sequence>
<name>A0A2G5D065_AQUCA</name>
<dbReference type="PANTHER" id="PTHR31963">
    <property type="entry name" value="RAS GUANINE NUCLEOTIDE EXCHANGE FACTOR K"/>
    <property type="match status" value="1"/>
</dbReference>
<dbReference type="EMBL" id="KZ305049">
    <property type="protein sequence ID" value="PIA36903.1"/>
    <property type="molecule type" value="Genomic_DNA"/>
</dbReference>
<protein>
    <recommendedName>
        <fullName evidence="4">Extracellular ligand-gated ion channel protein</fullName>
    </recommendedName>
</protein>
<evidence type="ECO:0000313" key="2">
    <source>
        <dbReference type="EMBL" id="PIA36903.1"/>
    </source>
</evidence>
<organism evidence="2 3">
    <name type="scientific">Aquilegia coerulea</name>
    <name type="common">Rocky mountain columbine</name>
    <dbReference type="NCBI Taxonomy" id="218851"/>
    <lineage>
        <taxon>Eukaryota</taxon>
        <taxon>Viridiplantae</taxon>
        <taxon>Streptophyta</taxon>
        <taxon>Embryophyta</taxon>
        <taxon>Tracheophyta</taxon>
        <taxon>Spermatophyta</taxon>
        <taxon>Magnoliopsida</taxon>
        <taxon>Ranunculales</taxon>
        <taxon>Ranunculaceae</taxon>
        <taxon>Thalictroideae</taxon>
        <taxon>Aquilegia</taxon>
    </lineage>
</organism>
<dbReference type="Proteomes" id="UP000230069">
    <property type="component" value="Unassembled WGS sequence"/>
</dbReference>
<dbReference type="FunCoup" id="A0A2G5D065">
    <property type="interactions" value="999"/>
</dbReference>
<keyword evidence="1" id="KW-1133">Transmembrane helix</keyword>
<dbReference type="Pfam" id="PF12056">
    <property type="entry name" value="DUF3537"/>
    <property type="match status" value="1"/>
</dbReference>
<feature type="transmembrane region" description="Helical" evidence="1">
    <location>
        <begin position="140"/>
        <end position="160"/>
    </location>
</feature>
<dbReference type="EMBL" id="KZ305049">
    <property type="protein sequence ID" value="PIA36902.1"/>
    <property type="molecule type" value="Genomic_DNA"/>
</dbReference>
<accession>A0A2G5D065</accession>
<evidence type="ECO:0008006" key="4">
    <source>
        <dbReference type="Google" id="ProtNLM"/>
    </source>
</evidence>
<keyword evidence="3" id="KW-1185">Reference proteome</keyword>
<feature type="transmembrane region" description="Helical" evidence="1">
    <location>
        <begin position="85"/>
        <end position="105"/>
    </location>
</feature>
<dbReference type="PANTHER" id="PTHR31963:SF16">
    <property type="entry name" value="OS06G0635200 PROTEIN"/>
    <property type="match status" value="1"/>
</dbReference>
<proteinExistence type="predicted"/>
<feature type="transmembrane region" description="Helical" evidence="1">
    <location>
        <begin position="247"/>
        <end position="265"/>
    </location>
</feature>
<keyword evidence="1" id="KW-0812">Transmembrane</keyword>
<evidence type="ECO:0000313" key="3">
    <source>
        <dbReference type="Proteomes" id="UP000230069"/>
    </source>
</evidence>
<evidence type="ECO:0000256" key="1">
    <source>
        <dbReference type="SAM" id="Phobius"/>
    </source>
</evidence>
<dbReference type="OrthoDB" id="1916325at2759"/>
<reference evidence="2 3" key="1">
    <citation type="submission" date="2017-09" db="EMBL/GenBank/DDBJ databases">
        <title>WGS assembly of Aquilegia coerulea Goldsmith.</title>
        <authorList>
            <person name="Hodges S."/>
            <person name="Kramer E."/>
            <person name="Nordborg M."/>
            <person name="Tomkins J."/>
            <person name="Borevitz J."/>
            <person name="Derieg N."/>
            <person name="Yan J."/>
            <person name="Mihaltcheva S."/>
            <person name="Hayes R.D."/>
            <person name="Rokhsar D."/>
        </authorList>
    </citation>
    <scope>NUCLEOTIDE SEQUENCE [LARGE SCALE GENOMIC DNA]</scope>
    <source>
        <strain evidence="3">cv. Goldsmith</strain>
    </source>
</reference>
<dbReference type="AlphaFoldDB" id="A0A2G5D065"/>
<dbReference type="InterPro" id="IPR021924">
    <property type="entry name" value="DUF3537"/>
</dbReference>
<feature type="transmembrane region" description="Helical" evidence="1">
    <location>
        <begin position="193"/>
        <end position="211"/>
    </location>
</feature>
<feature type="transmembrane region" description="Helical" evidence="1">
    <location>
        <begin position="277"/>
        <end position="298"/>
    </location>
</feature>
<keyword evidence="1" id="KW-0472">Membrane</keyword>
<dbReference type="STRING" id="218851.A0A2G5D065"/>